<keyword evidence="1" id="KW-0472">Membrane</keyword>
<feature type="transmembrane region" description="Helical" evidence="1">
    <location>
        <begin position="81"/>
        <end position="106"/>
    </location>
</feature>
<sequence>MKDSGRNARYTIKKFQLLYSFLKIFQVALHMFLVEINHPSLWHNTQFLKDYFTSLNTLGILYSFVAIFLCWSLLKPFTIFFIELAFFIISSCFAFLIFHCGVYLIFDATEEVEVLEDKNYLVTTAGPSPITDPLVAWTDRILRKVDSEERTQILGTGFYFIVLAMFFLHWCITYYVTCKYTEVEVSINLDRESKEKKT</sequence>
<feature type="transmembrane region" description="Helical" evidence="1">
    <location>
        <begin position="16"/>
        <end position="34"/>
    </location>
</feature>
<evidence type="ECO:0000313" key="2">
    <source>
        <dbReference type="EMBL" id="KAB7503689.1"/>
    </source>
</evidence>
<evidence type="ECO:0000313" key="3">
    <source>
        <dbReference type="Proteomes" id="UP000326759"/>
    </source>
</evidence>
<keyword evidence="1" id="KW-1133">Transmembrane helix</keyword>
<dbReference type="Proteomes" id="UP000326759">
    <property type="component" value="Unassembled WGS sequence"/>
</dbReference>
<feature type="transmembrane region" description="Helical" evidence="1">
    <location>
        <begin position="157"/>
        <end position="176"/>
    </location>
</feature>
<gene>
    <name evidence="2" type="ORF">Anas_11489</name>
</gene>
<organism evidence="2 3">
    <name type="scientific">Armadillidium nasatum</name>
    <dbReference type="NCBI Taxonomy" id="96803"/>
    <lineage>
        <taxon>Eukaryota</taxon>
        <taxon>Metazoa</taxon>
        <taxon>Ecdysozoa</taxon>
        <taxon>Arthropoda</taxon>
        <taxon>Crustacea</taxon>
        <taxon>Multicrustacea</taxon>
        <taxon>Malacostraca</taxon>
        <taxon>Eumalacostraca</taxon>
        <taxon>Peracarida</taxon>
        <taxon>Isopoda</taxon>
        <taxon>Oniscidea</taxon>
        <taxon>Crinocheta</taxon>
        <taxon>Armadillidiidae</taxon>
        <taxon>Armadillidium</taxon>
    </lineage>
</organism>
<dbReference type="AlphaFoldDB" id="A0A5N5TBX9"/>
<name>A0A5N5TBX9_9CRUS</name>
<dbReference type="OrthoDB" id="10344184at2759"/>
<keyword evidence="1" id="KW-0812">Transmembrane</keyword>
<proteinExistence type="predicted"/>
<evidence type="ECO:0000256" key="1">
    <source>
        <dbReference type="SAM" id="Phobius"/>
    </source>
</evidence>
<accession>A0A5N5TBX9</accession>
<dbReference type="EMBL" id="SEYY01004664">
    <property type="protein sequence ID" value="KAB7503689.1"/>
    <property type="molecule type" value="Genomic_DNA"/>
</dbReference>
<protein>
    <submittedName>
        <fullName evidence="2">Uncharacterized protein</fullName>
    </submittedName>
</protein>
<comment type="caution">
    <text evidence="2">The sequence shown here is derived from an EMBL/GenBank/DDBJ whole genome shotgun (WGS) entry which is preliminary data.</text>
</comment>
<reference evidence="2 3" key="1">
    <citation type="journal article" date="2019" name="PLoS Biol.">
        <title>Sex chromosomes control vertical transmission of feminizing Wolbachia symbionts in an isopod.</title>
        <authorList>
            <person name="Becking T."/>
            <person name="Chebbi M.A."/>
            <person name="Giraud I."/>
            <person name="Moumen B."/>
            <person name="Laverre T."/>
            <person name="Caubet Y."/>
            <person name="Peccoud J."/>
            <person name="Gilbert C."/>
            <person name="Cordaux R."/>
        </authorList>
    </citation>
    <scope>NUCLEOTIDE SEQUENCE [LARGE SCALE GENOMIC DNA]</scope>
    <source>
        <strain evidence="2">ANa2</strain>
        <tissue evidence="2">Whole body excluding digestive tract and cuticle</tissue>
    </source>
</reference>
<keyword evidence="3" id="KW-1185">Reference proteome</keyword>
<feature type="transmembrane region" description="Helical" evidence="1">
    <location>
        <begin position="54"/>
        <end position="74"/>
    </location>
</feature>